<dbReference type="PROSITE" id="PS50929">
    <property type="entry name" value="ABC_TM1F"/>
    <property type="match status" value="1"/>
</dbReference>
<evidence type="ECO:0000256" key="7">
    <source>
        <dbReference type="SAM" id="Phobius"/>
    </source>
</evidence>
<dbReference type="InterPro" id="IPR017871">
    <property type="entry name" value="ABC_transporter-like_CS"/>
</dbReference>
<feature type="transmembrane region" description="Helical" evidence="7">
    <location>
        <begin position="270"/>
        <end position="288"/>
    </location>
</feature>
<dbReference type="PROSITE" id="PS50893">
    <property type="entry name" value="ABC_TRANSPORTER_2"/>
    <property type="match status" value="1"/>
</dbReference>
<evidence type="ECO:0000256" key="4">
    <source>
        <dbReference type="ARBA" id="ARBA00022840"/>
    </source>
</evidence>
<dbReference type="Pfam" id="PF00664">
    <property type="entry name" value="ABC_membrane"/>
    <property type="match status" value="1"/>
</dbReference>
<evidence type="ECO:0000256" key="5">
    <source>
        <dbReference type="ARBA" id="ARBA00022989"/>
    </source>
</evidence>
<dbReference type="EMBL" id="JANLCJ010000001">
    <property type="protein sequence ID" value="MCS5733124.1"/>
    <property type="molecule type" value="Genomic_DNA"/>
</dbReference>
<gene>
    <name evidence="10" type="primary">cydD</name>
    <name evidence="10" type="ORF">N1032_05150</name>
</gene>
<evidence type="ECO:0000259" key="8">
    <source>
        <dbReference type="PROSITE" id="PS50893"/>
    </source>
</evidence>
<keyword evidence="4" id="KW-0067">ATP-binding</keyword>
<accession>A0ABT2H0I3</accession>
<dbReference type="SUPFAM" id="SSF90123">
    <property type="entry name" value="ABC transporter transmembrane region"/>
    <property type="match status" value="1"/>
</dbReference>
<comment type="subcellular location">
    <subcellularLocation>
        <location evidence="1">Cell membrane</location>
        <topology evidence="1">Multi-pass membrane protein</topology>
    </subcellularLocation>
</comment>
<sequence length="612" mass="62662">MRPVDPRLLKYAAAARSFFAVGGVLAVAQTGVVIAFSFLVTQVIVRAISGESLASLVPVLVALAGVVLLRFLVTWGADANAVRGAAVVKSELRQRVLAAITRLGPGWLGSRNSTAVGVVVGPGLDALDTYFSRYLPQLILTAIAMPITVVVIWAQDWISGLTVALTLPLIPVFMILIGWATQTVQTKQWQKLGRLSAAFLDVVGGLSTLTIFGRQHRQAARIRAVTDDYRVQTMRVLRVSFLSGFALELAASLSVALVAVSIGVRLIDGSLALGVGLFVLLLAPEAFLPLRNVGAQFHAAADGVAAADDVFAILDAGAGAVVATGAGIAAGAGAGAVDAAGAVVGANRPRADVPRASQGAPGGAGSNGFRGLEVRGLTVRRGGTAMVEGLDARFARGAVTAVTGPSGSGKSSLVAALLGFVPADGCLELDGRDVAGDPVPRDWLAWSAQRATLLPGTVAENVALGAPDLDEALARAALELVGAASVSLSTPVDPRGGGLSGGQAQRVALARAVYRARRLDSAVVVVDEPTSALDDETEGAVIRCLRTLADEGRAVIVVSHRRAVIAAADTVLALDRGVAAVPSAELTSHDDGARLGDVVIVAEPRAERVVRS</sequence>
<dbReference type="CDD" id="cd03228">
    <property type="entry name" value="ABCC_MRP_Like"/>
    <property type="match status" value="1"/>
</dbReference>
<dbReference type="Proteomes" id="UP001165586">
    <property type="component" value="Unassembled WGS sequence"/>
</dbReference>
<dbReference type="InterPro" id="IPR011527">
    <property type="entry name" value="ABC1_TM_dom"/>
</dbReference>
<name>A0ABT2H0I3_9MICO</name>
<dbReference type="RefSeq" id="WP_259537870.1">
    <property type="nucleotide sequence ID" value="NZ_JANLCJ010000001.1"/>
</dbReference>
<comment type="caution">
    <text evidence="10">The sequence shown here is derived from an EMBL/GenBank/DDBJ whole genome shotgun (WGS) entry which is preliminary data.</text>
</comment>
<dbReference type="PROSITE" id="PS00211">
    <property type="entry name" value="ABC_TRANSPORTER_1"/>
    <property type="match status" value="1"/>
</dbReference>
<protein>
    <submittedName>
        <fullName evidence="10">Thiol reductant ABC exporter subunit CydD</fullName>
    </submittedName>
</protein>
<keyword evidence="11" id="KW-1185">Reference proteome</keyword>
<keyword evidence="5 7" id="KW-1133">Transmembrane helix</keyword>
<dbReference type="InterPro" id="IPR003439">
    <property type="entry name" value="ABC_transporter-like_ATP-bd"/>
</dbReference>
<feature type="domain" description="ABC transmembrane type-1" evidence="9">
    <location>
        <begin position="20"/>
        <end position="302"/>
    </location>
</feature>
<dbReference type="NCBIfam" id="TIGR02857">
    <property type="entry name" value="CydD"/>
    <property type="match status" value="1"/>
</dbReference>
<feature type="transmembrane region" description="Helical" evidence="7">
    <location>
        <begin position="239"/>
        <end position="264"/>
    </location>
</feature>
<keyword evidence="3" id="KW-0547">Nucleotide-binding</keyword>
<dbReference type="InterPro" id="IPR027417">
    <property type="entry name" value="P-loop_NTPase"/>
</dbReference>
<dbReference type="InterPro" id="IPR039421">
    <property type="entry name" value="Type_1_exporter"/>
</dbReference>
<evidence type="ECO:0000256" key="2">
    <source>
        <dbReference type="ARBA" id="ARBA00022692"/>
    </source>
</evidence>
<evidence type="ECO:0000256" key="3">
    <source>
        <dbReference type="ARBA" id="ARBA00022741"/>
    </source>
</evidence>
<dbReference type="CDD" id="cd18584">
    <property type="entry name" value="ABC_6TM_AarD_CydD"/>
    <property type="match status" value="1"/>
</dbReference>
<dbReference type="SUPFAM" id="SSF52540">
    <property type="entry name" value="P-loop containing nucleoside triphosphate hydrolases"/>
    <property type="match status" value="1"/>
</dbReference>
<dbReference type="SMART" id="SM00382">
    <property type="entry name" value="AAA"/>
    <property type="match status" value="1"/>
</dbReference>
<evidence type="ECO:0000256" key="1">
    <source>
        <dbReference type="ARBA" id="ARBA00004651"/>
    </source>
</evidence>
<feature type="transmembrane region" description="Helical" evidence="7">
    <location>
        <begin position="20"/>
        <end position="41"/>
    </location>
</feature>
<evidence type="ECO:0000259" key="9">
    <source>
        <dbReference type="PROSITE" id="PS50929"/>
    </source>
</evidence>
<dbReference type="InterPro" id="IPR036640">
    <property type="entry name" value="ABC1_TM_sf"/>
</dbReference>
<evidence type="ECO:0000313" key="10">
    <source>
        <dbReference type="EMBL" id="MCS5733124.1"/>
    </source>
</evidence>
<dbReference type="PANTHER" id="PTHR24221:SF590">
    <property type="entry name" value="COMPONENT LINKED WITH THE ASSEMBLY OF CYTOCHROME' TRANSPORT TRANSMEMBRANE ATP-BINDING PROTEIN ABC TRANSPORTER CYDD-RELATED"/>
    <property type="match status" value="1"/>
</dbReference>
<keyword evidence="2 7" id="KW-0812">Transmembrane</keyword>
<feature type="domain" description="ABC transporter" evidence="8">
    <location>
        <begin position="372"/>
        <end position="601"/>
    </location>
</feature>
<feature type="transmembrane region" description="Helical" evidence="7">
    <location>
        <begin position="53"/>
        <end position="73"/>
    </location>
</feature>
<keyword evidence="6 7" id="KW-0472">Membrane</keyword>
<dbReference type="Gene3D" id="1.20.1560.10">
    <property type="entry name" value="ABC transporter type 1, transmembrane domain"/>
    <property type="match status" value="1"/>
</dbReference>
<evidence type="ECO:0000256" key="6">
    <source>
        <dbReference type="ARBA" id="ARBA00023136"/>
    </source>
</evidence>
<proteinExistence type="predicted"/>
<feature type="transmembrane region" description="Helical" evidence="7">
    <location>
        <begin position="192"/>
        <end position="213"/>
    </location>
</feature>
<feature type="transmembrane region" description="Helical" evidence="7">
    <location>
        <begin position="161"/>
        <end position="180"/>
    </location>
</feature>
<reference evidence="10" key="1">
    <citation type="submission" date="2022-08" db="EMBL/GenBank/DDBJ databases">
        <authorList>
            <person name="Deng Y."/>
            <person name="Han X.-F."/>
            <person name="Zhang Y.-Q."/>
        </authorList>
    </citation>
    <scope>NUCLEOTIDE SEQUENCE</scope>
    <source>
        <strain evidence="10">CPCC 203386</strain>
    </source>
</reference>
<organism evidence="10 11">
    <name type="scientific">Herbiconiux daphne</name>
    <dbReference type="NCBI Taxonomy" id="2970914"/>
    <lineage>
        <taxon>Bacteria</taxon>
        <taxon>Bacillati</taxon>
        <taxon>Actinomycetota</taxon>
        <taxon>Actinomycetes</taxon>
        <taxon>Micrococcales</taxon>
        <taxon>Microbacteriaceae</taxon>
        <taxon>Herbiconiux</taxon>
    </lineage>
</organism>
<dbReference type="Gene3D" id="3.40.50.300">
    <property type="entry name" value="P-loop containing nucleotide triphosphate hydrolases"/>
    <property type="match status" value="1"/>
</dbReference>
<dbReference type="InterPro" id="IPR003593">
    <property type="entry name" value="AAA+_ATPase"/>
</dbReference>
<dbReference type="Pfam" id="PF00005">
    <property type="entry name" value="ABC_tran"/>
    <property type="match status" value="1"/>
</dbReference>
<dbReference type="PANTHER" id="PTHR24221">
    <property type="entry name" value="ATP-BINDING CASSETTE SUB-FAMILY B"/>
    <property type="match status" value="1"/>
</dbReference>
<dbReference type="InterPro" id="IPR014216">
    <property type="entry name" value="ABC_transptr_CydD"/>
</dbReference>
<evidence type="ECO:0000313" key="11">
    <source>
        <dbReference type="Proteomes" id="UP001165586"/>
    </source>
</evidence>
<feature type="transmembrane region" description="Helical" evidence="7">
    <location>
        <begin position="134"/>
        <end position="154"/>
    </location>
</feature>